<protein>
    <recommendedName>
        <fullName evidence="2">J domain-containing protein</fullName>
    </recommendedName>
</protein>
<evidence type="ECO:0000256" key="1">
    <source>
        <dbReference type="SAM" id="SignalP"/>
    </source>
</evidence>
<dbReference type="PRINTS" id="PR00625">
    <property type="entry name" value="JDOMAIN"/>
</dbReference>
<feature type="signal peptide" evidence="1">
    <location>
        <begin position="1"/>
        <end position="22"/>
    </location>
</feature>
<accession>A0A7S0NVU5</accession>
<proteinExistence type="predicted"/>
<feature type="chain" id="PRO_5031554890" description="J domain-containing protein" evidence="1">
    <location>
        <begin position="23"/>
        <end position="258"/>
    </location>
</feature>
<sequence length="258" mass="28184">MLADRGLARLIVLFAVVSGVQAEDTLYDILQIGHDATTSQIRNAYRKLALKLHPDKTGGAKGWADSTAQFIKVSESYATLSNAKKRAAYDAQLKSRWFSDGGRKTKPAGDSAHSFTFSLADALEVLERFLERHEALQPLLLSYRMITDALAHWKGFRMPLPELLSSGALVAAFSLIDWGSLGEQALHTLKSSFEKEDGSLDWGKLAVTGAMAATTIGAALDVADGERVSMLREAGSTVFKWFRDKNNPGTGHDQKKEL</sequence>
<dbReference type="SMART" id="SM00271">
    <property type="entry name" value="DnaJ"/>
    <property type="match status" value="1"/>
</dbReference>
<reference evidence="3" key="1">
    <citation type="submission" date="2021-01" db="EMBL/GenBank/DDBJ databases">
        <authorList>
            <person name="Corre E."/>
            <person name="Pelletier E."/>
            <person name="Niang G."/>
            <person name="Scheremetjew M."/>
            <person name="Finn R."/>
            <person name="Kale V."/>
            <person name="Holt S."/>
            <person name="Cochrane G."/>
            <person name="Meng A."/>
            <person name="Brown T."/>
            <person name="Cohen L."/>
        </authorList>
    </citation>
    <scope>NUCLEOTIDE SEQUENCE</scope>
    <source>
        <strain evidence="3">RCC1130</strain>
    </source>
</reference>
<dbReference type="SUPFAM" id="SSF46565">
    <property type="entry name" value="Chaperone J-domain"/>
    <property type="match status" value="1"/>
</dbReference>
<evidence type="ECO:0000313" key="3">
    <source>
        <dbReference type="EMBL" id="CAD8537003.1"/>
    </source>
</evidence>
<dbReference type="CDD" id="cd06257">
    <property type="entry name" value="DnaJ"/>
    <property type="match status" value="1"/>
</dbReference>
<dbReference type="InterPro" id="IPR018253">
    <property type="entry name" value="DnaJ_domain_CS"/>
</dbReference>
<dbReference type="AlphaFoldDB" id="A0A7S0NVU5"/>
<evidence type="ECO:0000259" key="2">
    <source>
        <dbReference type="PROSITE" id="PS50076"/>
    </source>
</evidence>
<dbReference type="InterPro" id="IPR050817">
    <property type="entry name" value="DjlA_DnaK_co-chaperone"/>
</dbReference>
<keyword evidence="1" id="KW-0732">Signal</keyword>
<dbReference type="PROSITE" id="PS00636">
    <property type="entry name" value="DNAJ_1"/>
    <property type="match status" value="1"/>
</dbReference>
<dbReference type="Pfam" id="PF00226">
    <property type="entry name" value="DnaJ"/>
    <property type="match status" value="1"/>
</dbReference>
<organism evidence="3">
    <name type="scientific">Calcidiscus leptoporus</name>
    <dbReference type="NCBI Taxonomy" id="127549"/>
    <lineage>
        <taxon>Eukaryota</taxon>
        <taxon>Haptista</taxon>
        <taxon>Haptophyta</taxon>
        <taxon>Prymnesiophyceae</taxon>
        <taxon>Coccolithales</taxon>
        <taxon>Calcidiscaceae</taxon>
        <taxon>Calcidiscus</taxon>
    </lineage>
</organism>
<gene>
    <name evidence="3" type="ORF">CLEP1334_LOCUS12285</name>
</gene>
<dbReference type="InterPro" id="IPR036869">
    <property type="entry name" value="J_dom_sf"/>
</dbReference>
<dbReference type="PROSITE" id="PS50076">
    <property type="entry name" value="DNAJ_2"/>
    <property type="match status" value="1"/>
</dbReference>
<dbReference type="PANTHER" id="PTHR24074">
    <property type="entry name" value="CO-CHAPERONE PROTEIN DJLA"/>
    <property type="match status" value="1"/>
</dbReference>
<feature type="domain" description="J" evidence="2">
    <location>
        <begin position="25"/>
        <end position="93"/>
    </location>
</feature>
<dbReference type="Gene3D" id="1.10.287.110">
    <property type="entry name" value="DnaJ domain"/>
    <property type="match status" value="1"/>
</dbReference>
<dbReference type="InterPro" id="IPR001623">
    <property type="entry name" value="DnaJ_domain"/>
</dbReference>
<name>A0A7S0NVU5_9EUKA</name>
<dbReference type="EMBL" id="HBER01024447">
    <property type="protein sequence ID" value="CAD8537003.1"/>
    <property type="molecule type" value="Transcribed_RNA"/>
</dbReference>